<dbReference type="GO" id="GO:0009236">
    <property type="term" value="P:cobalamin biosynthetic process"/>
    <property type="evidence" value="ECO:0007669"/>
    <property type="project" value="InterPro"/>
</dbReference>
<protein>
    <submittedName>
        <fullName evidence="1">Cob(I)yrinic acid a c-diamide adenosyltransferase</fullName>
    </submittedName>
</protein>
<dbReference type="PANTHER" id="PTHR46638:SF1">
    <property type="entry name" value="CORRINOID ADENOSYLTRANSFERASE"/>
    <property type="match status" value="1"/>
</dbReference>
<dbReference type="GO" id="GO:0008817">
    <property type="term" value="F:corrinoid adenosyltransferase activity"/>
    <property type="evidence" value="ECO:0007669"/>
    <property type="project" value="InterPro"/>
</dbReference>
<dbReference type="EMBL" id="MJGC01000058">
    <property type="protein sequence ID" value="OEJ74941.1"/>
    <property type="molecule type" value="Genomic_DNA"/>
</dbReference>
<reference evidence="1" key="1">
    <citation type="submission" date="2016-09" db="EMBL/GenBank/DDBJ databases">
        <title>Draft genome of thermotolerant cyanobacterium Desertifilum sp. strain IPPAS B-1220.</title>
        <authorList>
            <person name="Sinetova M.A."/>
            <person name="Bolakhan K."/>
            <person name="Zayadan B.K."/>
            <person name="Mironov K.S."/>
            <person name="Ustinova V."/>
            <person name="Kupriyanova E.V."/>
            <person name="Sidorov R.A."/>
            <person name="Skrypnik A.N."/>
            <person name="Gogoleva N.E."/>
            <person name="Gogolev Y.V."/>
            <person name="Los D.A."/>
        </authorList>
    </citation>
    <scope>NUCLEOTIDE SEQUENCE [LARGE SCALE GENOMIC DNA]</scope>
    <source>
        <strain evidence="1">IPPAS B-1220</strain>
    </source>
</reference>
<dbReference type="NCBIfam" id="NF005648">
    <property type="entry name" value="PRK07414.1"/>
    <property type="match status" value="1"/>
</dbReference>
<dbReference type="AlphaFoldDB" id="A0A1E5QK23"/>
<comment type="caution">
    <text evidence="1">The sequence shown here is derived from an EMBL/GenBank/DDBJ whole genome shotgun (WGS) entry which is preliminary data.</text>
</comment>
<dbReference type="InterPro" id="IPR003724">
    <property type="entry name" value="CblAdoTrfase_CobA"/>
</dbReference>
<gene>
    <name evidence="1" type="ORF">BH720_12020</name>
</gene>
<dbReference type="GO" id="GO:0005524">
    <property type="term" value="F:ATP binding"/>
    <property type="evidence" value="ECO:0007669"/>
    <property type="project" value="InterPro"/>
</dbReference>
<dbReference type="InterPro" id="IPR027417">
    <property type="entry name" value="P-loop_NTPase"/>
</dbReference>
<keyword evidence="1" id="KW-0808">Transferase</keyword>
<dbReference type="PIRSF" id="PIRSF015617">
    <property type="entry name" value="Adensltrnsf_CobA"/>
    <property type="match status" value="1"/>
</dbReference>
<dbReference type="Pfam" id="PF02572">
    <property type="entry name" value="CobA_CobO_BtuR"/>
    <property type="match status" value="1"/>
</dbReference>
<dbReference type="STRING" id="1781255.BH720_12020"/>
<dbReference type="OrthoDB" id="422172at2"/>
<dbReference type="PANTHER" id="PTHR46638">
    <property type="entry name" value="CORRINOID ADENOSYLTRANSFERASE"/>
    <property type="match status" value="1"/>
</dbReference>
<dbReference type="Gene3D" id="3.40.50.300">
    <property type="entry name" value="P-loop containing nucleotide triphosphate hydrolases"/>
    <property type="match status" value="1"/>
</dbReference>
<accession>A0A1E5QK23</accession>
<evidence type="ECO:0000313" key="1">
    <source>
        <dbReference type="EMBL" id="OEJ74941.1"/>
    </source>
</evidence>
<dbReference type="RefSeq" id="WP_069967450.1">
    <property type="nucleotide sequence ID" value="NZ_CM124774.1"/>
</dbReference>
<organism evidence="1">
    <name type="scientific">Desertifilum tharense IPPAS B-1220</name>
    <dbReference type="NCBI Taxonomy" id="1781255"/>
    <lineage>
        <taxon>Bacteria</taxon>
        <taxon>Bacillati</taxon>
        <taxon>Cyanobacteriota</taxon>
        <taxon>Cyanophyceae</taxon>
        <taxon>Desertifilales</taxon>
        <taxon>Desertifilaceae</taxon>
        <taxon>Desertifilum</taxon>
    </lineage>
</organism>
<name>A0A1E5QK23_9CYAN</name>
<dbReference type="SUPFAM" id="SSF52540">
    <property type="entry name" value="P-loop containing nucleoside triphosphate hydrolases"/>
    <property type="match status" value="1"/>
</dbReference>
<proteinExistence type="predicted"/>
<sequence length="178" mass="19758">MVSQLETSSVNLERSLPPTVEGLIQVFTGAHRSFFTGVMAQALRISSQGMPVLVVQFLKGGIGQGYEHPMKFGQNLDWIRCDLPRCIDTPHLDEVEAASLQRLWQHTQTVVLAGKYSLVVLDELSLAIKLGLIPQSEVLALLDRRPPDVDIILTGPEMPEALLEVADQITEIRRSHRP</sequence>